<accession>A0A3B1DKH0</accession>
<proteinExistence type="predicted"/>
<dbReference type="Gene3D" id="1.10.8.80">
    <property type="entry name" value="Magnesium chelatase subunit I, C-Terminal domain"/>
    <property type="match status" value="1"/>
</dbReference>
<feature type="non-terminal residue" evidence="2">
    <location>
        <position position="1"/>
    </location>
</feature>
<dbReference type="PANTHER" id="PTHR32039">
    <property type="entry name" value="MAGNESIUM-CHELATASE SUBUNIT CHLI"/>
    <property type="match status" value="1"/>
</dbReference>
<dbReference type="Pfam" id="PF17863">
    <property type="entry name" value="AAA_lid_2"/>
    <property type="match status" value="1"/>
</dbReference>
<protein>
    <recommendedName>
        <fullName evidence="1">ChlI/MoxR AAA lid domain-containing protein</fullName>
    </recommendedName>
</protein>
<reference evidence="2" key="1">
    <citation type="submission" date="2018-06" db="EMBL/GenBank/DDBJ databases">
        <authorList>
            <person name="Zhirakovskaya E."/>
        </authorList>
    </citation>
    <scope>NUCLEOTIDE SEQUENCE</scope>
</reference>
<dbReference type="EMBL" id="UOGI01000132">
    <property type="protein sequence ID" value="VAX32185.1"/>
    <property type="molecule type" value="Genomic_DNA"/>
</dbReference>
<name>A0A3B1DKH0_9ZZZZ</name>
<feature type="domain" description="ChlI/MoxR AAA lid" evidence="1">
    <location>
        <begin position="1"/>
        <end position="52"/>
    </location>
</feature>
<gene>
    <name evidence="2" type="ORF">MNBD_NITROSPIRAE03-1594</name>
</gene>
<dbReference type="InterPro" id="IPR041628">
    <property type="entry name" value="ChlI/MoxR_AAA_lid"/>
</dbReference>
<evidence type="ECO:0000313" key="2">
    <source>
        <dbReference type="EMBL" id="VAX32185.1"/>
    </source>
</evidence>
<sequence length="63" mass="6891">GVDGHRGDIITLKTSKTLAAWHGRVHVTDEDIEVAAGLALPHRMRRQPFEEIGKGRREGGYAG</sequence>
<evidence type="ECO:0000259" key="1">
    <source>
        <dbReference type="Pfam" id="PF17863"/>
    </source>
</evidence>
<dbReference type="PANTHER" id="PTHR32039:SF9">
    <property type="entry name" value="MAGNESIUM-CHELATASE SUBUNIT CHLI-2, CHLOROPLASTIC"/>
    <property type="match status" value="1"/>
</dbReference>
<dbReference type="AlphaFoldDB" id="A0A3B1DKH0"/>
<organism evidence="2">
    <name type="scientific">hydrothermal vent metagenome</name>
    <dbReference type="NCBI Taxonomy" id="652676"/>
    <lineage>
        <taxon>unclassified sequences</taxon>
        <taxon>metagenomes</taxon>
        <taxon>ecological metagenomes</taxon>
    </lineage>
</organism>
<dbReference type="InterPro" id="IPR045006">
    <property type="entry name" value="CHLI-like"/>
</dbReference>